<evidence type="ECO:0000313" key="2">
    <source>
        <dbReference type="EMBL" id="ETO63640.1"/>
    </source>
</evidence>
<sequence>MRKRPGFVASLNEQPSKLQLCCASRAVNDHSLCKSECFILNLSVIDNMMGSMGSVNGTADERRASFSCGRRSSGSSVRRAHRLR</sequence>
<accession>A0A080ZAH9</accession>
<organism evidence="2 3">
    <name type="scientific">Phytophthora nicotianae P1976</name>
    <dbReference type="NCBI Taxonomy" id="1317066"/>
    <lineage>
        <taxon>Eukaryota</taxon>
        <taxon>Sar</taxon>
        <taxon>Stramenopiles</taxon>
        <taxon>Oomycota</taxon>
        <taxon>Peronosporomycetes</taxon>
        <taxon>Peronosporales</taxon>
        <taxon>Peronosporaceae</taxon>
        <taxon>Phytophthora</taxon>
    </lineage>
</organism>
<reference evidence="2 3" key="1">
    <citation type="submission" date="2013-11" db="EMBL/GenBank/DDBJ databases">
        <title>The Genome Sequence of Phytophthora parasitica P1976.</title>
        <authorList>
            <consortium name="The Broad Institute Genomics Platform"/>
            <person name="Russ C."/>
            <person name="Tyler B."/>
            <person name="Panabieres F."/>
            <person name="Shan W."/>
            <person name="Tripathy S."/>
            <person name="Grunwald N."/>
            <person name="Machado M."/>
            <person name="Johnson C.S."/>
            <person name="Walker B."/>
            <person name="Young S."/>
            <person name="Zeng Q."/>
            <person name="Gargeya S."/>
            <person name="Fitzgerald M."/>
            <person name="Haas B."/>
            <person name="Abouelleil A."/>
            <person name="Allen A.W."/>
            <person name="Alvarado L."/>
            <person name="Arachchi H.M."/>
            <person name="Berlin A.M."/>
            <person name="Chapman S.B."/>
            <person name="Gainer-Dewar J."/>
            <person name="Goldberg J."/>
            <person name="Griggs A."/>
            <person name="Gujja S."/>
            <person name="Hansen M."/>
            <person name="Howarth C."/>
            <person name="Imamovic A."/>
            <person name="Ireland A."/>
            <person name="Larimer J."/>
            <person name="McCowan C."/>
            <person name="Murphy C."/>
            <person name="Pearson M."/>
            <person name="Poon T.W."/>
            <person name="Priest M."/>
            <person name="Roberts A."/>
            <person name="Saif S."/>
            <person name="Shea T."/>
            <person name="Sisk P."/>
            <person name="Sykes S."/>
            <person name="Wortman J."/>
            <person name="Nusbaum C."/>
            <person name="Birren B."/>
        </authorList>
    </citation>
    <scope>NUCLEOTIDE SEQUENCE [LARGE SCALE GENOMIC DNA]</scope>
    <source>
        <strain evidence="2 3">P1976</strain>
    </source>
</reference>
<dbReference type="AlphaFoldDB" id="A0A080ZAH9"/>
<dbReference type="EMBL" id="ANJA01003449">
    <property type="protein sequence ID" value="ETO63640.1"/>
    <property type="molecule type" value="Genomic_DNA"/>
</dbReference>
<dbReference type="Proteomes" id="UP000028582">
    <property type="component" value="Unassembled WGS sequence"/>
</dbReference>
<evidence type="ECO:0000256" key="1">
    <source>
        <dbReference type="SAM" id="MobiDB-lite"/>
    </source>
</evidence>
<proteinExistence type="predicted"/>
<gene>
    <name evidence="2" type="ORF">F444_18700</name>
</gene>
<evidence type="ECO:0000313" key="3">
    <source>
        <dbReference type="Proteomes" id="UP000028582"/>
    </source>
</evidence>
<name>A0A080ZAH9_PHYNI</name>
<feature type="region of interest" description="Disordered" evidence="1">
    <location>
        <begin position="63"/>
        <end position="84"/>
    </location>
</feature>
<feature type="compositionally biased region" description="Low complexity" evidence="1">
    <location>
        <begin position="65"/>
        <end position="77"/>
    </location>
</feature>
<comment type="caution">
    <text evidence="2">The sequence shown here is derived from an EMBL/GenBank/DDBJ whole genome shotgun (WGS) entry which is preliminary data.</text>
</comment>
<protein>
    <submittedName>
        <fullName evidence="2">Uncharacterized protein</fullName>
    </submittedName>
</protein>